<dbReference type="EMBL" id="MLYO01000009">
    <property type="protein sequence ID" value="OIK07692.1"/>
    <property type="molecule type" value="Genomic_DNA"/>
</dbReference>
<feature type="domain" description="Metallo-beta-lactamase" evidence="1">
    <location>
        <begin position="34"/>
        <end position="212"/>
    </location>
</feature>
<name>A0A1S2QNF4_9ACTN</name>
<gene>
    <name evidence="2" type="ORF">BIV23_01520</name>
</gene>
<organism evidence="2 3">
    <name type="scientific">Streptomyces monashensis</name>
    <dbReference type="NCBI Taxonomy" id="1678012"/>
    <lineage>
        <taxon>Bacteria</taxon>
        <taxon>Bacillati</taxon>
        <taxon>Actinomycetota</taxon>
        <taxon>Actinomycetes</taxon>
        <taxon>Kitasatosporales</taxon>
        <taxon>Streptomycetaceae</taxon>
        <taxon>Streptomyces</taxon>
    </lineage>
</organism>
<evidence type="ECO:0000313" key="3">
    <source>
        <dbReference type="Proteomes" id="UP000179642"/>
    </source>
</evidence>
<protein>
    <submittedName>
        <fullName evidence="2">MBL fold metallo-hydrolase</fullName>
    </submittedName>
</protein>
<dbReference type="InterPro" id="IPR036866">
    <property type="entry name" value="RibonucZ/Hydroxyglut_hydro"/>
</dbReference>
<evidence type="ECO:0000259" key="1">
    <source>
        <dbReference type="SMART" id="SM00849"/>
    </source>
</evidence>
<dbReference type="SUPFAM" id="SSF56281">
    <property type="entry name" value="Metallo-hydrolase/oxidoreductase"/>
    <property type="match status" value="1"/>
</dbReference>
<evidence type="ECO:0000313" key="2">
    <source>
        <dbReference type="EMBL" id="OIK07692.1"/>
    </source>
</evidence>
<keyword evidence="2" id="KW-0378">Hydrolase</keyword>
<dbReference type="AlphaFoldDB" id="A0A1S2QNF4"/>
<dbReference type="OrthoDB" id="2273115at2"/>
<dbReference type="SMART" id="SM00849">
    <property type="entry name" value="Lactamase_B"/>
    <property type="match status" value="1"/>
</dbReference>
<dbReference type="GO" id="GO:0016787">
    <property type="term" value="F:hydrolase activity"/>
    <property type="evidence" value="ECO:0007669"/>
    <property type="project" value="UniProtKB-KW"/>
</dbReference>
<accession>A0A1S2QNF4</accession>
<dbReference type="InterPro" id="IPR001279">
    <property type="entry name" value="Metallo-B-lactamas"/>
</dbReference>
<dbReference type="Proteomes" id="UP000179642">
    <property type="component" value="Unassembled WGS sequence"/>
</dbReference>
<dbReference type="Gene3D" id="3.60.15.10">
    <property type="entry name" value="Ribonuclease Z/Hydroxyacylglutathione hydrolase-like"/>
    <property type="match status" value="1"/>
</dbReference>
<sequence length="275" mass="31139">MLAQVSDPIIMVVRQRGDVRIHTFVASFAYSNIANATHIIETRNQLVLVDGQFLVPYARAFRDYADSLGKPIERLYLSHRHPDHWFGVGAAFGDIPVHALPETMSFIQEHGEASRSDHWKLGDLVPDRIVVPKQAVGPGTETIDGVRYLFDRVTETEIDFHLTIRLPDLGVHFTQDLVYSGTHLYLTQHMDHWIQVLQDMLLSDYDLFMPGHGLPADKNEVARNIEYLSAARQAIGNGLTGDAFKGFMLQRYPERKCPGIFDIYMPRLFGGASDY</sequence>
<comment type="caution">
    <text evidence="2">The sequence shown here is derived from an EMBL/GenBank/DDBJ whole genome shotgun (WGS) entry which is preliminary data.</text>
</comment>
<proteinExistence type="predicted"/>
<reference evidence="2 3" key="1">
    <citation type="submission" date="2016-10" db="EMBL/GenBank/DDBJ databases">
        <title>Genome sequence of Streptomyces sp. MUSC 1.</title>
        <authorList>
            <person name="Lee L.-H."/>
            <person name="Ser H.-L."/>
            <person name="Law J.W.-F."/>
        </authorList>
    </citation>
    <scope>NUCLEOTIDE SEQUENCE [LARGE SCALE GENOMIC DNA]</scope>
    <source>
        <strain evidence="2 3">MUSC 1</strain>
    </source>
</reference>
<keyword evidence="3" id="KW-1185">Reference proteome</keyword>